<keyword evidence="1" id="KW-0812">Transmembrane</keyword>
<reference evidence="2" key="1">
    <citation type="submission" date="2022-10" db="EMBL/GenBank/DDBJ databases">
        <title>Comparative genomic analysis of Cohnella hashimotonis sp. nov., isolated from the International Space Station.</title>
        <authorList>
            <person name="Simpson A."/>
            <person name="Venkateswaran K."/>
        </authorList>
    </citation>
    <scope>NUCLEOTIDE SEQUENCE</scope>
    <source>
        <strain evidence="2">DSM 28161</strain>
    </source>
</reference>
<organism evidence="2 3">
    <name type="scientific">Cohnella rhizosphaerae</name>
    <dbReference type="NCBI Taxonomy" id="1457232"/>
    <lineage>
        <taxon>Bacteria</taxon>
        <taxon>Bacillati</taxon>
        <taxon>Bacillota</taxon>
        <taxon>Bacilli</taxon>
        <taxon>Bacillales</taxon>
        <taxon>Paenibacillaceae</taxon>
        <taxon>Cohnella</taxon>
    </lineage>
</organism>
<proteinExistence type="predicted"/>
<name>A0A9X4KV67_9BACL</name>
<evidence type="ECO:0000313" key="3">
    <source>
        <dbReference type="Proteomes" id="UP001153404"/>
    </source>
</evidence>
<gene>
    <name evidence="2" type="ORF">OMP40_17705</name>
</gene>
<accession>A0A9X4KV67</accession>
<keyword evidence="1" id="KW-0472">Membrane</keyword>
<evidence type="ECO:0000313" key="2">
    <source>
        <dbReference type="EMBL" id="MDG0810998.1"/>
    </source>
</evidence>
<comment type="caution">
    <text evidence="2">The sequence shown here is derived from an EMBL/GenBank/DDBJ whole genome shotgun (WGS) entry which is preliminary data.</text>
</comment>
<feature type="transmembrane region" description="Helical" evidence="1">
    <location>
        <begin position="23"/>
        <end position="42"/>
    </location>
</feature>
<dbReference type="RefSeq" id="WP_277533404.1">
    <property type="nucleotide sequence ID" value="NZ_JAPDIA010000005.1"/>
</dbReference>
<sequence>MALSASAIDWQKSLPLHEAYSNIYWGLSVVVLLSIGCAYLYLRSAGAKPVLTHAQAVQADRS</sequence>
<dbReference type="Proteomes" id="UP001153404">
    <property type="component" value="Unassembled WGS sequence"/>
</dbReference>
<keyword evidence="1" id="KW-1133">Transmembrane helix</keyword>
<protein>
    <submittedName>
        <fullName evidence="2">Uncharacterized protein</fullName>
    </submittedName>
</protein>
<evidence type="ECO:0000256" key="1">
    <source>
        <dbReference type="SAM" id="Phobius"/>
    </source>
</evidence>
<keyword evidence="3" id="KW-1185">Reference proteome</keyword>
<dbReference type="AlphaFoldDB" id="A0A9X4KV67"/>
<dbReference type="EMBL" id="JAPDIA010000005">
    <property type="protein sequence ID" value="MDG0810998.1"/>
    <property type="molecule type" value="Genomic_DNA"/>
</dbReference>